<proteinExistence type="predicted"/>
<protein>
    <submittedName>
        <fullName evidence="2">ABC transporter</fullName>
    </submittedName>
</protein>
<organism evidence="2 3">
    <name type="scientific">Streptomyces viridosporus T7A</name>
    <dbReference type="NCBI Taxonomy" id="665577"/>
    <lineage>
        <taxon>Bacteria</taxon>
        <taxon>Bacillati</taxon>
        <taxon>Actinomycetota</taxon>
        <taxon>Actinomycetes</taxon>
        <taxon>Kitasatosporales</taxon>
        <taxon>Streptomycetaceae</taxon>
        <taxon>Streptomyces</taxon>
    </lineage>
</organism>
<feature type="transmembrane region" description="Helical" evidence="1">
    <location>
        <begin position="111"/>
        <end position="130"/>
    </location>
</feature>
<dbReference type="Proteomes" id="UP000327143">
    <property type="component" value="Chromosome"/>
</dbReference>
<keyword evidence="3" id="KW-1185">Reference proteome</keyword>
<evidence type="ECO:0000313" key="3">
    <source>
        <dbReference type="Proteomes" id="UP000327143"/>
    </source>
</evidence>
<feature type="transmembrane region" description="Helical" evidence="1">
    <location>
        <begin position="39"/>
        <end position="59"/>
    </location>
</feature>
<keyword evidence="1" id="KW-0812">Transmembrane</keyword>
<gene>
    <name evidence="2" type="ORF">CP969_18745</name>
</gene>
<dbReference type="EMBL" id="CP023700">
    <property type="protein sequence ID" value="QEU89326.1"/>
    <property type="molecule type" value="Genomic_DNA"/>
</dbReference>
<keyword evidence="1" id="KW-1133">Transmembrane helix</keyword>
<evidence type="ECO:0000313" key="2">
    <source>
        <dbReference type="EMBL" id="QEU89326.1"/>
    </source>
</evidence>
<feature type="transmembrane region" description="Helical" evidence="1">
    <location>
        <begin position="179"/>
        <end position="198"/>
    </location>
</feature>
<feature type="transmembrane region" description="Helical" evidence="1">
    <location>
        <begin position="142"/>
        <end position="159"/>
    </location>
</feature>
<name>A0ABX6AQ78_STRVD</name>
<evidence type="ECO:0000256" key="1">
    <source>
        <dbReference type="SAM" id="Phobius"/>
    </source>
</evidence>
<keyword evidence="1" id="KW-0472">Membrane</keyword>
<reference evidence="2 3" key="1">
    <citation type="submission" date="2017-09" db="EMBL/GenBank/DDBJ databases">
        <authorList>
            <person name="Lee N."/>
            <person name="Cho B.-K."/>
        </authorList>
    </citation>
    <scope>NUCLEOTIDE SEQUENCE [LARGE SCALE GENOMIC DNA]</scope>
    <source>
        <strain evidence="2 3">ATCC 39115</strain>
    </source>
</reference>
<sequence>MVRPVARTVPWRAIGTAGILGLLLAGVPRLTGDQTNDWLALNSLRASALAFALGLAFLLDDPARHTTAAVPTRRAVRHALRLALVAPVAAAGWTAALHLVPRAVRPPEADVTLEAAAIVSLALAGAAFAVRGSGRTRPGRAVAGGLLVPGVLAPLLWPGRWALFVTPDDERWAAAHDRWAVLLCAALAVAAVCAAEPLRRRAVGRAG</sequence>
<feature type="transmembrane region" description="Helical" evidence="1">
    <location>
        <begin position="79"/>
        <end position="99"/>
    </location>
</feature>
<accession>A0ABX6AQ78</accession>